<dbReference type="STRING" id="51028.A0A0N4VQG3"/>
<evidence type="ECO:0000313" key="3">
    <source>
        <dbReference type="Proteomes" id="UP000274131"/>
    </source>
</evidence>
<proteinExistence type="inferred from homology"/>
<evidence type="ECO:0000313" key="2">
    <source>
        <dbReference type="EMBL" id="VDD97659.1"/>
    </source>
</evidence>
<organism evidence="4">
    <name type="scientific">Enterobius vermicularis</name>
    <name type="common">Human pinworm</name>
    <dbReference type="NCBI Taxonomy" id="51028"/>
    <lineage>
        <taxon>Eukaryota</taxon>
        <taxon>Metazoa</taxon>
        <taxon>Ecdysozoa</taxon>
        <taxon>Nematoda</taxon>
        <taxon>Chromadorea</taxon>
        <taxon>Rhabditida</taxon>
        <taxon>Spirurina</taxon>
        <taxon>Oxyuridomorpha</taxon>
        <taxon>Oxyuroidea</taxon>
        <taxon>Oxyuridae</taxon>
        <taxon>Enterobius</taxon>
    </lineage>
</organism>
<dbReference type="WBParaSite" id="EVEC_0001326401-mRNA-1">
    <property type="protein sequence ID" value="EVEC_0001326401-mRNA-1"/>
    <property type="gene ID" value="EVEC_0001326401"/>
</dbReference>
<dbReference type="Pfam" id="PF00450">
    <property type="entry name" value="Peptidase_S10"/>
    <property type="match status" value="1"/>
</dbReference>
<keyword evidence="3" id="KW-1185">Reference proteome</keyword>
<dbReference type="AlphaFoldDB" id="A0A0N4VQG3"/>
<reference evidence="2 3" key="2">
    <citation type="submission" date="2018-10" db="EMBL/GenBank/DDBJ databases">
        <authorList>
            <consortium name="Pathogen Informatics"/>
        </authorList>
    </citation>
    <scope>NUCLEOTIDE SEQUENCE [LARGE SCALE GENOMIC DNA]</scope>
</reference>
<dbReference type="InterPro" id="IPR029058">
    <property type="entry name" value="AB_hydrolase_fold"/>
</dbReference>
<sequence length="70" mass="7506">MLFVESQNQPSDDPLLLWLTGGPGCSGLFALFTEIGPYFITANGSGLIENPYSWTKAVNLLIFESPIGVG</sequence>
<name>A0A0N4VQG3_ENTVE</name>
<protein>
    <submittedName>
        <fullName evidence="4">Serine carboxypeptidase</fullName>
    </submittedName>
</protein>
<dbReference type="OrthoDB" id="443318at2759"/>
<reference evidence="4" key="1">
    <citation type="submission" date="2017-02" db="UniProtKB">
        <authorList>
            <consortium name="WormBaseParasite"/>
        </authorList>
    </citation>
    <scope>IDENTIFICATION</scope>
</reference>
<accession>A0A0N4VQG3</accession>
<dbReference type="GO" id="GO:0004185">
    <property type="term" value="F:serine-type carboxypeptidase activity"/>
    <property type="evidence" value="ECO:0007669"/>
    <property type="project" value="InterPro"/>
</dbReference>
<dbReference type="EMBL" id="UXUI01014485">
    <property type="protein sequence ID" value="VDD97659.1"/>
    <property type="molecule type" value="Genomic_DNA"/>
</dbReference>
<dbReference type="InterPro" id="IPR001563">
    <property type="entry name" value="Peptidase_S10"/>
</dbReference>
<dbReference type="Gene3D" id="3.40.50.1820">
    <property type="entry name" value="alpha/beta hydrolase"/>
    <property type="match status" value="1"/>
</dbReference>
<gene>
    <name evidence="2" type="ORF">EVEC_LOCUS12410</name>
</gene>
<dbReference type="SUPFAM" id="SSF53474">
    <property type="entry name" value="alpha/beta-Hydrolases"/>
    <property type="match status" value="1"/>
</dbReference>
<dbReference type="Proteomes" id="UP000274131">
    <property type="component" value="Unassembled WGS sequence"/>
</dbReference>
<comment type="similarity">
    <text evidence="1">Belongs to the peptidase S10 family.</text>
</comment>
<dbReference type="GO" id="GO:0006508">
    <property type="term" value="P:proteolysis"/>
    <property type="evidence" value="ECO:0007669"/>
    <property type="project" value="InterPro"/>
</dbReference>
<evidence type="ECO:0000256" key="1">
    <source>
        <dbReference type="ARBA" id="ARBA00009431"/>
    </source>
</evidence>
<dbReference type="PANTHER" id="PTHR11802:SF201">
    <property type="entry name" value="CARBOXYPEPTIDASE"/>
    <property type="match status" value="1"/>
</dbReference>
<evidence type="ECO:0000313" key="4">
    <source>
        <dbReference type="WBParaSite" id="EVEC_0001326401-mRNA-1"/>
    </source>
</evidence>
<dbReference type="PANTHER" id="PTHR11802">
    <property type="entry name" value="SERINE PROTEASE FAMILY S10 SERINE CARBOXYPEPTIDASE"/>
    <property type="match status" value="1"/>
</dbReference>